<feature type="compositionally biased region" description="Polar residues" evidence="1">
    <location>
        <begin position="382"/>
        <end position="395"/>
    </location>
</feature>
<feature type="compositionally biased region" description="Basic and acidic residues" evidence="1">
    <location>
        <begin position="403"/>
        <end position="419"/>
    </location>
</feature>
<dbReference type="Proteomes" id="UP001152320">
    <property type="component" value="Chromosome 10"/>
</dbReference>
<feature type="region of interest" description="Disordered" evidence="1">
    <location>
        <begin position="630"/>
        <end position="753"/>
    </location>
</feature>
<accession>A0A9Q1BWW9</accession>
<evidence type="ECO:0000256" key="1">
    <source>
        <dbReference type="SAM" id="MobiDB-lite"/>
    </source>
</evidence>
<dbReference type="AlphaFoldDB" id="A0A9Q1BWW9"/>
<dbReference type="EMBL" id="JAIZAY010000010">
    <property type="protein sequence ID" value="KAJ8034352.1"/>
    <property type="molecule type" value="Genomic_DNA"/>
</dbReference>
<feature type="compositionally biased region" description="Low complexity" evidence="1">
    <location>
        <begin position="648"/>
        <end position="666"/>
    </location>
</feature>
<feature type="region of interest" description="Disordered" evidence="1">
    <location>
        <begin position="382"/>
        <end position="480"/>
    </location>
</feature>
<feature type="compositionally biased region" description="Polar residues" evidence="1">
    <location>
        <begin position="630"/>
        <end position="647"/>
    </location>
</feature>
<evidence type="ECO:0000313" key="2">
    <source>
        <dbReference type="EMBL" id="KAJ8034352.1"/>
    </source>
</evidence>
<reference evidence="2" key="1">
    <citation type="submission" date="2021-10" db="EMBL/GenBank/DDBJ databases">
        <title>Tropical sea cucumber genome reveals ecological adaptation and Cuvierian tubules defense mechanism.</title>
        <authorList>
            <person name="Chen T."/>
        </authorList>
    </citation>
    <scope>NUCLEOTIDE SEQUENCE</scope>
    <source>
        <strain evidence="2">Nanhai2018</strain>
        <tissue evidence="2">Muscle</tissue>
    </source>
</reference>
<feature type="compositionally biased region" description="Acidic residues" evidence="1">
    <location>
        <begin position="422"/>
        <end position="441"/>
    </location>
</feature>
<sequence>MSADDETNARVLKEAKPSKSKNSEGWTITDVSLGSSDRIVISGCKHATGQTFLSIFLIIPSDPQSDAKYLYSREFSKNCNPELCRLVSFVDELNLITCYDNLVEKVSIVNDEVVQSSKLPNDAASCLCINEKQTFIGFRKSCDVIVLDSDLNKVRLISLKGLQDGWPMDLVVVKDSLLLCTAGFVPRRALSFTEKDGQLLREFTNPRSDKSVPLSLTVSVEADLVAVLWNSPPQLTIHSFSHGHCLVVAGVEPAERIRSVGQDKLVMVDEKGEMKFFYYEEFFTFENLEAILSSLLTPHDCKELMDFFGVSHDQIVREYDKRVDSEEDFDEVNLRDLLQYFEDEGIIHSRDVTEIIEAFTHLGKEKAFLSPLEAYQKYSGLTRSTDNTSNSSLSAGRTAGETKTFDSQDVEGEKKKSAENESTSEVDEDEDAASWTSDDEPLSSFIADESQKDRISEQVVSEERDCQSSKCNLDDPSVSGIRVHSTSDTSLFTGQRMSLENNEGEVESEEMDTSDEDDMTMEEEHSDLKVNNDMTIEETINVMMDEIQALKHQNCLILSYLKTQPSKFPGLNQHSSTNQFSLNPPSSLCTQTLPNGQPTHQAGAPQPTQVKTLNHKEPLPIQQLQAMVHQSQALQQAGPNLPTPSGEQQQCTQTTQATTIAQPDQTSDQTPVAYPPQMLPPGQQCQPPQSQQSTLQQSQTSEPPQLSHPLPSIPQPQSSSSPSPAQPPPPLQPSHSVSSSQLTQSQPSSHTSQIAQPYQILQQTQASNGIPPTQLPPPVNVQTSQRVPLNPYPQVSPNHYGNLPVRFSPHPLMYFPVHPNIARPPFPTCHSTPVNYTMLGKSGAQLSSGSLAQIPAHSQSHRSAVTTIVPSIQPAQLNSTLMSQTPGQTLSHVPQSPGALATVVTSAVCSTQSSASASNLSSVISHNVAVPWDPTALGGYGFEALPQKVKLDILPHKDCMQVIIHRNAIVRILADYFFSDQERLECNCNGKNGYKPFKSEKLERIRYVMVELLRNRPIGYPQLDENLEWRRLCKVIDSHNRGHRTRIRAQLKESSSRGDLADP</sequence>
<feature type="compositionally biased region" description="Basic and acidic residues" evidence="1">
    <location>
        <begin position="7"/>
        <end position="17"/>
    </location>
</feature>
<comment type="caution">
    <text evidence="2">The sequence shown here is derived from an EMBL/GenBank/DDBJ whole genome shotgun (WGS) entry which is preliminary data.</text>
</comment>
<keyword evidence="3" id="KW-1185">Reference proteome</keyword>
<protein>
    <submittedName>
        <fullName evidence="2">Uncharacterized protein</fullName>
    </submittedName>
</protein>
<organism evidence="2 3">
    <name type="scientific">Holothuria leucospilota</name>
    <name type="common">Black long sea cucumber</name>
    <name type="synonym">Mertensiothuria leucospilota</name>
    <dbReference type="NCBI Taxonomy" id="206669"/>
    <lineage>
        <taxon>Eukaryota</taxon>
        <taxon>Metazoa</taxon>
        <taxon>Echinodermata</taxon>
        <taxon>Eleutherozoa</taxon>
        <taxon>Echinozoa</taxon>
        <taxon>Holothuroidea</taxon>
        <taxon>Aspidochirotacea</taxon>
        <taxon>Aspidochirotida</taxon>
        <taxon>Holothuriidae</taxon>
        <taxon>Holothuria</taxon>
    </lineage>
</organism>
<gene>
    <name evidence="2" type="ORF">HOLleu_21146</name>
</gene>
<feature type="compositionally biased region" description="Low complexity" evidence="1">
    <location>
        <begin position="680"/>
        <end position="723"/>
    </location>
</feature>
<evidence type="ECO:0000313" key="3">
    <source>
        <dbReference type="Proteomes" id="UP001152320"/>
    </source>
</evidence>
<feature type="compositionally biased region" description="Low complexity" evidence="1">
    <location>
        <begin position="733"/>
        <end position="753"/>
    </location>
</feature>
<feature type="region of interest" description="Disordered" evidence="1">
    <location>
        <begin position="571"/>
        <end position="607"/>
    </location>
</feature>
<feature type="region of interest" description="Disordered" evidence="1">
    <location>
        <begin position="1"/>
        <end position="24"/>
    </location>
</feature>
<feature type="compositionally biased region" description="Basic and acidic residues" evidence="1">
    <location>
        <begin position="449"/>
        <end position="467"/>
    </location>
</feature>
<proteinExistence type="predicted"/>
<name>A0A9Q1BWW9_HOLLE</name>